<comment type="subunit">
    <text evidence="11">Monomer. Binds crRNA and tracrRNA.</text>
</comment>
<dbReference type="PANTHER" id="PTHR33877">
    <property type="entry name" value="SLL1193 PROTEIN"/>
    <property type="match status" value="1"/>
</dbReference>
<gene>
    <name evidence="15" type="ORF">AWB85_06610</name>
</gene>
<evidence type="ECO:0000313" key="15">
    <source>
        <dbReference type="EMBL" id="OAT70939.1"/>
    </source>
</evidence>
<evidence type="ECO:0000256" key="6">
    <source>
        <dbReference type="ARBA" id="ARBA00022842"/>
    </source>
</evidence>
<evidence type="ECO:0000313" key="16">
    <source>
        <dbReference type="Proteomes" id="UP000186919"/>
    </source>
</evidence>
<proteinExistence type="predicted"/>
<keyword evidence="7" id="KW-0694">RNA-binding</keyword>
<evidence type="ECO:0000259" key="14">
    <source>
        <dbReference type="PROSITE" id="PS51749"/>
    </source>
</evidence>
<dbReference type="InterPro" id="IPR003615">
    <property type="entry name" value="HNH_nuc"/>
</dbReference>
<evidence type="ECO:0000256" key="13">
    <source>
        <dbReference type="SAM" id="MobiDB-lite"/>
    </source>
</evidence>
<evidence type="ECO:0000256" key="1">
    <source>
        <dbReference type="ARBA" id="ARBA00001946"/>
    </source>
</evidence>
<evidence type="ECO:0000256" key="8">
    <source>
        <dbReference type="ARBA" id="ARBA00023118"/>
    </source>
</evidence>
<dbReference type="PANTHER" id="PTHR33877:SF2">
    <property type="entry name" value="OS07G0170200 PROTEIN"/>
    <property type="match status" value="1"/>
</dbReference>
<keyword evidence="3" id="KW-0479">Metal-binding</keyword>
<dbReference type="CDD" id="cd00085">
    <property type="entry name" value="HNHc"/>
    <property type="match status" value="1"/>
</dbReference>
<evidence type="ECO:0000256" key="11">
    <source>
        <dbReference type="ARBA" id="ARBA00046380"/>
    </source>
</evidence>
<keyword evidence="9 12" id="KW-0238">DNA-binding</keyword>
<dbReference type="GO" id="GO:0016787">
    <property type="term" value="F:hydrolase activity"/>
    <property type="evidence" value="ECO:0007669"/>
    <property type="project" value="UniProtKB-KW"/>
</dbReference>
<dbReference type="EMBL" id="LQYE01000001">
    <property type="protein sequence ID" value="OAT70939.1"/>
    <property type="molecule type" value="Genomic_DNA"/>
</dbReference>
<feature type="region of interest" description="Disordered" evidence="13">
    <location>
        <begin position="56"/>
        <end position="76"/>
    </location>
</feature>
<evidence type="ECO:0000256" key="5">
    <source>
        <dbReference type="ARBA" id="ARBA00022801"/>
    </source>
</evidence>
<dbReference type="Proteomes" id="UP000186919">
    <property type="component" value="Unassembled WGS sequence"/>
</dbReference>
<sequence>MTVRRNTTLRDKHRRYLARGRPPCHHCGEPIDYEANHLEPLSYQVDHLIPLSKGGTDTLDNKVPSHRQCNRDKSDKLPEDIGANFVTERRWW</sequence>
<dbReference type="Pfam" id="PF13395">
    <property type="entry name" value="HNH_4"/>
    <property type="match status" value="1"/>
</dbReference>
<organism evidence="15 16">
    <name type="scientific">Mycobacteroides immunogenum</name>
    <dbReference type="NCBI Taxonomy" id="83262"/>
    <lineage>
        <taxon>Bacteria</taxon>
        <taxon>Bacillati</taxon>
        <taxon>Actinomycetota</taxon>
        <taxon>Actinomycetes</taxon>
        <taxon>Mycobacteriales</taxon>
        <taxon>Mycobacteriaceae</taxon>
        <taxon>Mycobacteroides</taxon>
    </lineage>
</organism>
<keyword evidence="6" id="KW-0460">Magnesium</keyword>
<evidence type="ECO:0000256" key="7">
    <source>
        <dbReference type="ARBA" id="ARBA00022884"/>
    </source>
</evidence>
<comment type="cofactor">
    <cofactor evidence="1">
        <name>Mg(2+)</name>
        <dbReference type="ChEBI" id="CHEBI:18420"/>
    </cofactor>
</comment>
<evidence type="ECO:0000256" key="12">
    <source>
        <dbReference type="PROSITE-ProRule" id="PRU01085"/>
    </source>
</evidence>
<keyword evidence="5 12" id="KW-0378">Hydrolase</keyword>
<comment type="caution">
    <text evidence="15">The sequence shown here is derived from an EMBL/GenBank/DDBJ whole genome shotgun (WGS) entry which is preliminary data.</text>
</comment>
<protein>
    <submittedName>
        <fullName evidence="15">HNH endonuclease</fullName>
    </submittedName>
</protein>
<name>A0A179VGH8_9MYCO</name>
<dbReference type="GO" id="GO:0003723">
    <property type="term" value="F:RNA binding"/>
    <property type="evidence" value="ECO:0007669"/>
    <property type="project" value="UniProtKB-UniRule"/>
</dbReference>
<keyword evidence="8" id="KW-0051">Antiviral defense</keyword>
<evidence type="ECO:0000256" key="10">
    <source>
        <dbReference type="ARBA" id="ARBA00023211"/>
    </source>
</evidence>
<feature type="domain" description="HNH Cas9-type" evidence="14">
    <location>
        <begin position="1"/>
        <end position="92"/>
    </location>
</feature>
<evidence type="ECO:0000256" key="9">
    <source>
        <dbReference type="ARBA" id="ARBA00023125"/>
    </source>
</evidence>
<dbReference type="InterPro" id="IPR033114">
    <property type="entry name" value="HNH_CAS9"/>
</dbReference>
<evidence type="ECO:0000256" key="3">
    <source>
        <dbReference type="ARBA" id="ARBA00022723"/>
    </source>
</evidence>
<dbReference type="RefSeq" id="WP_016343095.1">
    <property type="nucleotide sequence ID" value="NZ_LQYE01000001.1"/>
</dbReference>
<dbReference type="Gene3D" id="1.10.30.50">
    <property type="match status" value="1"/>
</dbReference>
<dbReference type="SMART" id="SM00507">
    <property type="entry name" value="HNHc"/>
    <property type="match status" value="1"/>
</dbReference>
<evidence type="ECO:0000256" key="4">
    <source>
        <dbReference type="ARBA" id="ARBA00022759"/>
    </source>
</evidence>
<dbReference type="AlphaFoldDB" id="A0A179VGH8"/>
<dbReference type="InterPro" id="IPR052892">
    <property type="entry name" value="NA-targeting_endonuclease"/>
</dbReference>
<accession>A0A179VGH8</accession>
<dbReference type="GO" id="GO:0051607">
    <property type="term" value="P:defense response to virus"/>
    <property type="evidence" value="ECO:0007669"/>
    <property type="project" value="UniProtKB-KW"/>
</dbReference>
<dbReference type="GO" id="GO:0004519">
    <property type="term" value="F:endonuclease activity"/>
    <property type="evidence" value="ECO:0007669"/>
    <property type="project" value="UniProtKB-UniRule"/>
</dbReference>
<dbReference type="GO" id="GO:0046872">
    <property type="term" value="F:metal ion binding"/>
    <property type="evidence" value="ECO:0007669"/>
    <property type="project" value="UniProtKB-KW"/>
</dbReference>
<keyword evidence="10" id="KW-0464">Manganese</keyword>
<evidence type="ECO:0000256" key="2">
    <source>
        <dbReference type="ARBA" id="ARBA00022722"/>
    </source>
</evidence>
<dbReference type="PROSITE" id="PS51749">
    <property type="entry name" value="HNH_CAS9"/>
    <property type="match status" value="1"/>
</dbReference>
<reference evidence="15 16" key="1">
    <citation type="submission" date="2016-01" db="EMBL/GenBank/DDBJ databases">
        <title>Mycobacterium immunogenum strain CD11_6 genome sequencing and assembly.</title>
        <authorList>
            <person name="Kaur G."/>
            <person name="Nair G.R."/>
            <person name="Mayilraj S."/>
        </authorList>
    </citation>
    <scope>NUCLEOTIDE SEQUENCE [LARGE SCALE GENOMIC DNA]</scope>
    <source>
        <strain evidence="15 16">CD11-6</strain>
    </source>
</reference>
<keyword evidence="2 12" id="KW-0540">Nuclease</keyword>
<dbReference type="GO" id="GO:0003677">
    <property type="term" value="F:DNA binding"/>
    <property type="evidence" value="ECO:0007669"/>
    <property type="project" value="UniProtKB-UniRule"/>
</dbReference>
<keyword evidence="4 12" id="KW-0255">Endonuclease</keyword>